<dbReference type="Proteomes" id="UP000315112">
    <property type="component" value="Unassembled WGS sequence"/>
</dbReference>
<dbReference type="Proteomes" id="UP000437862">
    <property type="component" value="Chromosome"/>
</dbReference>
<keyword evidence="4" id="KW-1185">Reference proteome</keyword>
<evidence type="ECO:0000313" key="2">
    <source>
        <dbReference type="EMBL" id="TWI46788.1"/>
    </source>
</evidence>
<name>A0A562PQX9_9BURK</name>
<evidence type="ECO:0000313" key="1">
    <source>
        <dbReference type="EMBL" id="QGZ37948.1"/>
    </source>
</evidence>
<protein>
    <recommendedName>
        <fullName evidence="5">Phasin domain-containing protein</fullName>
    </recommendedName>
</protein>
<dbReference type="EMBL" id="VLKW01000005">
    <property type="protein sequence ID" value="TWI46788.1"/>
    <property type="molecule type" value="Genomic_DNA"/>
</dbReference>
<evidence type="ECO:0000313" key="4">
    <source>
        <dbReference type="Proteomes" id="UP000437862"/>
    </source>
</evidence>
<proteinExistence type="predicted"/>
<dbReference type="RefSeq" id="WP_145876529.1">
    <property type="nucleotide sequence ID" value="NZ_CP046904.1"/>
</dbReference>
<reference evidence="2" key="2">
    <citation type="submission" date="2019-07" db="EMBL/GenBank/DDBJ databases">
        <authorList>
            <person name="Whitman W."/>
            <person name="Huntemann M."/>
            <person name="Clum A."/>
            <person name="Pillay M."/>
            <person name="Palaniappan K."/>
            <person name="Varghese N."/>
            <person name="Mikhailova N."/>
            <person name="Stamatis D."/>
            <person name="Reddy T."/>
            <person name="Daum C."/>
            <person name="Shapiro N."/>
            <person name="Ivanova N."/>
            <person name="Kyrpides N."/>
            <person name="Woyke T."/>
        </authorList>
    </citation>
    <scope>NUCLEOTIDE SEQUENCE</scope>
    <source>
        <strain evidence="2">CGMCC 1.10685</strain>
    </source>
</reference>
<reference evidence="1 4" key="3">
    <citation type="submission" date="2019-12" db="EMBL/GenBank/DDBJ databases">
        <title>Draft Genome Sequences of Six Type Strains of the Genus Massilia.</title>
        <authorList>
            <person name="Miess H."/>
            <person name="Frediansyah A."/>
            <person name="Goeker M."/>
            <person name="Gross H."/>
        </authorList>
    </citation>
    <scope>NUCLEOTIDE SEQUENCE [LARGE SCALE GENOMIC DNA]</scope>
    <source>
        <strain evidence="1 4">DSM 26639</strain>
    </source>
</reference>
<sequence>MNTTTFQFTFPGATPSAPPLVDIVARLHNAYATPLQNAFQELWTSTGRIVQQQTAHAAMEAAQRSVVALAQNAAEVQQRTFLQLCGAHQQAFTMMTEAWTTALTGGLRAVKP</sequence>
<evidence type="ECO:0008006" key="5">
    <source>
        <dbReference type="Google" id="ProtNLM"/>
    </source>
</evidence>
<dbReference type="OrthoDB" id="8757464at2"/>
<accession>A0A562PQX9</accession>
<dbReference type="EMBL" id="CP046904">
    <property type="protein sequence ID" value="QGZ37948.1"/>
    <property type="molecule type" value="Genomic_DNA"/>
</dbReference>
<evidence type="ECO:0000313" key="3">
    <source>
        <dbReference type="Proteomes" id="UP000315112"/>
    </source>
</evidence>
<organism evidence="2 3">
    <name type="scientific">Pseudoduganella flava</name>
    <dbReference type="NCBI Taxonomy" id="871742"/>
    <lineage>
        <taxon>Bacteria</taxon>
        <taxon>Pseudomonadati</taxon>
        <taxon>Pseudomonadota</taxon>
        <taxon>Betaproteobacteria</taxon>
        <taxon>Burkholderiales</taxon>
        <taxon>Oxalobacteraceae</taxon>
        <taxon>Telluria group</taxon>
        <taxon>Pseudoduganella</taxon>
    </lineage>
</organism>
<reference evidence="2 3" key="1">
    <citation type="journal article" date="2015" name="Stand. Genomic Sci.">
        <title>Genomic Encyclopedia of Bacterial and Archaeal Type Strains, Phase III: the genomes of soil and plant-associated and newly described type strains.</title>
        <authorList>
            <person name="Whitman W.B."/>
            <person name="Woyke T."/>
            <person name="Klenk H.P."/>
            <person name="Zhou Y."/>
            <person name="Lilburn T.G."/>
            <person name="Beck B.J."/>
            <person name="De Vos P."/>
            <person name="Vandamme P."/>
            <person name="Eisen J.A."/>
            <person name="Garrity G."/>
            <person name="Hugenholtz P."/>
            <person name="Kyrpides N.C."/>
        </authorList>
    </citation>
    <scope>NUCLEOTIDE SEQUENCE [LARGE SCALE GENOMIC DNA]</scope>
    <source>
        <strain evidence="2 3">CGMCC 1.10685</strain>
    </source>
</reference>
<dbReference type="AlphaFoldDB" id="A0A562PQX9"/>
<gene>
    <name evidence="1" type="ORF">GO485_02040</name>
    <name evidence="2" type="ORF">IP92_03151</name>
</gene>